<evidence type="ECO:0000256" key="2">
    <source>
        <dbReference type="ARBA" id="ARBA00022741"/>
    </source>
</evidence>
<dbReference type="GO" id="GO:0016887">
    <property type="term" value="F:ATP hydrolysis activity"/>
    <property type="evidence" value="ECO:0007669"/>
    <property type="project" value="TreeGrafter"/>
</dbReference>
<dbReference type="NCBIfam" id="NF041000">
    <property type="entry name" value="ATPase_ComGA"/>
    <property type="match status" value="1"/>
</dbReference>
<dbReference type="PANTHER" id="PTHR30258">
    <property type="entry name" value="TYPE II SECRETION SYSTEM PROTEIN GSPE-RELATED"/>
    <property type="match status" value="1"/>
</dbReference>
<sequence>MTTTQEECTKLFCLAHEHQATDVHFHPYPDYTAVLFRTEGDLKETRRLSRTYADKMIAHLKFQSGMDIGERRLPQNGSLSMIQGEKSLAIRLSTIPIAEGERLVARLLPANDHLKLSQLPLLESSSRKLHDLAQLDHGLIIFTGPTGSGKTTTMYALLQEISRQTIRHVISVEDPIEKPQKAFTQMQVNEQAGLFYTDALKAALRHDPDVLMVGEIRDEKTAKMAVRAAMTGHLVLTTMHTRNTSGALVRLLEFGVPANYIYESTAAVVAQRLVHVREDDPDRIQEKRKAIFGFLADEPLQSLLDDCVQNIPLSYDDGLESQRLEGMALGYDAAKEERHSHV</sequence>
<dbReference type="Pfam" id="PF00437">
    <property type="entry name" value="T2SSE"/>
    <property type="match status" value="1"/>
</dbReference>
<evidence type="ECO:0000259" key="4">
    <source>
        <dbReference type="PROSITE" id="PS00662"/>
    </source>
</evidence>
<reference evidence="5 6" key="1">
    <citation type="submission" date="2020-08" db="EMBL/GenBank/DDBJ databases">
        <title>Genomic Encyclopedia of Type Strains, Phase IV (KMG-IV): sequencing the most valuable type-strain genomes for metagenomic binning, comparative biology and taxonomic classification.</title>
        <authorList>
            <person name="Goeker M."/>
        </authorList>
    </citation>
    <scope>NUCLEOTIDE SEQUENCE [LARGE SCALE GENOMIC DNA]</scope>
    <source>
        <strain evidence="5 6">DSM 21769</strain>
    </source>
</reference>
<proteinExistence type="inferred from homology"/>
<dbReference type="GO" id="GO:0005524">
    <property type="term" value="F:ATP binding"/>
    <property type="evidence" value="ECO:0007669"/>
    <property type="project" value="UniProtKB-KW"/>
</dbReference>
<dbReference type="InterPro" id="IPR047667">
    <property type="entry name" value="ATPase_ComGA"/>
</dbReference>
<dbReference type="Proteomes" id="UP000568839">
    <property type="component" value="Unassembled WGS sequence"/>
</dbReference>
<dbReference type="InterPro" id="IPR027417">
    <property type="entry name" value="P-loop_NTPase"/>
</dbReference>
<dbReference type="PANTHER" id="PTHR30258:SF2">
    <property type="entry name" value="COMG OPERON PROTEIN 1"/>
    <property type="match status" value="1"/>
</dbReference>
<organism evidence="5 6">
    <name type="scientific">Geomicrobium halophilum</name>
    <dbReference type="NCBI Taxonomy" id="549000"/>
    <lineage>
        <taxon>Bacteria</taxon>
        <taxon>Bacillati</taxon>
        <taxon>Bacillota</taxon>
        <taxon>Bacilli</taxon>
        <taxon>Bacillales</taxon>
        <taxon>Geomicrobium</taxon>
    </lineage>
</organism>
<name>A0A841PME3_9BACL</name>
<evidence type="ECO:0000313" key="5">
    <source>
        <dbReference type="EMBL" id="MBB6448884.1"/>
    </source>
</evidence>
<dbReference type="EMBL" id="JACHHJ010000001">
    <property type="protein sequence ID" value="MBB6448884.1"/>
    <property type="molecule type" value="Genomic_DNA"/>
</dbReference>
<dbReference type="PROSITE" id="PS00662">
    <property type="entry name" value="T2SP_E"/>
    <property type="match status" value="1"/>
</dbReference>
<dbReference type="GO" id="GO:0005886">
    <property type="term" value="C:plasma membrane"/>
    <property type="evidence" value="ECO:0007669"/>
    <property type="project" value="TreeGrafter"/>
</dbReference>
<dbReference type="Gene3D" id="3.40.50.300">
    <property type="entry name" value="P-loop containing nucleotide triphosphate hydrolases"/>
    <property type="match status" value="1"/>
</dbReference>
<evidence type="ECO:0000256" key="1">
    <source>
        <dbReference type="ARBA" id="ARBA00006611"/>
    </source>
</evidence>
<accession>A0A841PME3</accession>
<dbReference type="InterPro" id="IPR001482">
    <property type="entry name" value="T2SS/T4SS_dom"/>
</dbReference>
<comment type="caution">
    <text evidence="5">The sequence shown here is derived from an EMBL/GenBank/DDBJ whole genome shotgun (WGS) entry which is preliminary data.</text>
</comment>
<keyword evidence="2" id="KW-0547">Nucleotide-binding</keyword>
<dbReference type="AlphaFoldDB" id="A0A841PME3"/>
<dbReference type="CDD" id="cd01129">
    <property type="entry name" value="PulE-GspE-like"/>
    <property type="match status" value="1"/>
</dbReference>
<dbReference type="InterPro" id="IPR003593">
    <property type="entry name" value="AAA+_ATPase"/>
</dbReference>
<dbReference type="Gene3D" id="3.30.450.90">
    <property type="match status" value="1"/>
</dbReference>
<evidence type="ECO:0000313" key="6">
    <source>
        <dbReference type="Proteomes" id="UP000568839"/>
    </source>
</evidence>
<dbReference type="SUPFAM" id="SSF52540">
    <property type="entry name" value="P-loop containing nucleoside triphosphate hydrolases"/>
    <property type="match status" value="1"/>
</dbReference>
<dbReference type="SMART" id="SM00382">
    <property type="entry name" value="AAA"/>
    <property type="match status" value="1"/>
</dbReference>
<comment type="similarity">
    <text evidence="1">Belongs to the GSP E family.</text>
</comment>
<protein>
    <submittedName>
        <fullName evidence="5">Competence protein ComGA</fullName>
    </submittedName>
</protein>
<gene>
    <name evidence="5" type="ORF">HNR44_000833</name>
</gene>
<feature type="domain" description="Bacterial type II secretion system protein E" evidence="4">
    <location>
        <begin position="204"/>
        <end position="218"/>
    </location>
</feature>
<dbReference type="RefSeq" id="WP_184402819.1">
    <property type="nucleotide sequence ID" value="NZ_JACHHJ010000001.1"/>
</dbReference>
<keyword evidence="3" id="KW-0067">ATP-binding</keyword>
<keyword evidence="6" id="KW-1185">Reference proteome</keyword>
<evidence type="ECO:0000256" key="3">
    <source>
        <dbReference type="ARBA" id="ARBA00022840"/>
    </source>
</evidence>